<dbReference type="InterPro" id="IPR012349">
    <property type="entry name" value="Split_barrel_FMN-bd"/>
</dbReference>
<reference evidence="3 5" key="2">
    <citation type="submission" date="2021-02" db="EMBL/GenBank/DDBJ databases">
        <title>Complete Genome Sequence of Cupriavidus oxalaticus Strain Ox1, a Soil Oxalate-Degrading Species.</title>
        <authorList>
            <person name="Palmieri F."/>
            <person name="Udriet P."/>
            <person name="Deuasquier M."/>
            <person name="Beaudoing E."/>
            <person name="Johnson S.L."/>
            <person name="Davenport K.W."/>
            <person name="Chain P.S."/>
            <person name="Bindschedler S."/>
            <person name="Junier P."/>
        </authorList>
    </citation>
    <scope>NUCLEOTIDE SEQUENCE [LARGE SCALE GENOMIC DNA]</scope>
    <source>
        <strain evidence="3 5">Ox1</strain>
    </source>
</reference>
<dbReference type="RefSeq" id="WP_063240786.1">
    <property type="nucleotide sequence ID" value="NZ_CP069809.1"/>
</dbReference>
<dbReference type="OrthoDB" id="9792858at2"/>
<evidence type="ECO:0000259" key="2">
    <source>
        <dbReference type="SMART" id="SM00903"/>
    </source>
</evidence>
<dbReference type="InterPro" id="IPR050268">
    <property type="entry name" value="NADH-dep_flavin_reductase"/>
</dbReference>
<dbReference type="GO" id="GO:0042602">
    <property type="term" value="F:riboflavin reductase (NADPH) activity"/>
    <property type="evidence" value="ECO:0007669"/>
    <property type="project" value="TreeGrafter"/>
</dbReference>
<dbReference type="PANTHER" id="PTHR30466">
    <property type="entry name" value="FLAVIN REDUCTASE"/>
    <property type="match status" value="1"/>
</dbReference>
<dbReference type="Proteomes" id="UP000256862">
    <property type="component" value="Plasmid CO2235_mp"/>
</dbReference>
<protein>
    <submittedName>
        <fullName evidence="3 4">Flavin reductase</fullName>
    </submittedName>
</protein>
<evidence type="ECO:0000313" key="4">
    <source>
        <dbReference type="EMBL" id="SPC19212.1"/>
    </source>
</evidence>
<organism evidence="4">
    <name type="scientific">Cupriavidus oxalaticus</name>
    <dbReference type="NCBI Taxonomy" id="96344"/>
    <lineage>
        <taxon>Bacteria</taxon>
        <taxon>Pseudomonadati</taxon>
        <taxon>Pseudomonadota</taxon>
        <taxon>Betaproteobacteria</taxon>
        <taxon>Burkholderiales</taxon>
        <taxon>Burkholderiaceae</taxon>
        <taxon>Cupriavidus</taxon>
    </lineage>
</organism>
<dbReference type="Pfam" id="PF01613">
    <property type="entry name" value="Flavin_Reduct"/>
    <property type="match status" value="1"/>
</dbReference>
<dbReference type="EMBL" id="OGUS01000135">
    <property type="protein sequence ID" value="SPC19212.1"/>
    <property type="molecule type" value="Genomic_DNA"/>
</dbReference>
<accession>A0A375GH41</accession>
<evidence type="ECO:0000256" key="1">
    <source>
        <dbReference type="ARBA" id="ARBA00023002"/>
    </source>
</evidence>
<dbReference type="AlphaFoldDB" id="A0A375GH41"/>
<dbReference type="InterPro" id="IPR002563">
    <property type="entry name" value="Flavin_Rdtase-like_dom"/>
</dbReference>
<dbReference type="Gene3D" id="2.30.110.10">
    <property type="entry name" value="Electron Transport, Fmn-binding Protein, Chain A"/>
    <property type="match status" value="1"/>
</dbReference>
<dbReference type="GeneID" id="303488715"/>
<sequence>MIPALAPLPYATEACNDSGCDDLGGASGGMGDDTRARRALRDALGQFATGVTVVTAADAQGRPVGVTINAFTSVSLAPPLLLWCLARESGSLPALRAAPCHAINVLGGGQLALCRRFAGRDIDRFAGIDCRPGPCGTVLLAGALATFICRHRSVRALGDHVVFVAEVVAYDTVPGAPLVFHGGGFGDGVASIDAGAA</sequence>
<proteinExistence type="predicted"/>
<gene>
    <name evidence="4" type="ORF">CO2235_MP120061</name>
    <name evidence="3" type="ORF">JTE92_04250</name>
</gene>
<evidence type="ECO:0000313" key="5">
    <source>
        <dbReference type="Proteomes" id="UP000623307"/>
    </source>
</evidence>
<feature type="domain" description="Flavin reductase like" evidence="2">
    <location>
        <begin position="44"/>
        <end position="187"/>
    </location>
</feature>
<reference evidence="4" key="1">
    <citation type="submission" date="2018-01" db="EMBL/GenBank/DDBJ databases">
        <authorList>
            <person name="Clerissi C."/>
        </authorList>
    </citation>
    <scope>NUCLEOTIDE SEQUENCE</scope>
    <source>
        <strain evidence="4">Cupriavidus oxalaticus LMG 2235</strain>
    </source>
</reference>
<keyword evidence="5" id="KW-1185">Reference proteome</keyword>
<dbReference type="SUPFAM" id="SSF50475">
    <property type="entry name" value="FMN-binding split barrel"/>
    <property type="match status" value="1"/>
</dbReference>
<name>A0A375GH41_9BURK</name>
<dbReference type="PANTHER" id="PTHR30466:SF1">
    <property type="entry name" value="FMN REDUCTASE (NADH) RUTF"/>
    <property type="match status" value="1"/>
</dbReference>
<dbReference type="GO" id="GO:0010181">
    <property type="term" value="F:FMN binding"/>
    <property type="evidence" value="ECO:0007669"/>
    <property type="project" value="InterPro"/>
</dbReference>
<dbReference type="Proteomes" id="UP000623307">
    <property type="component" value="Chromosome 1"/>
</dbReference>
<dbReference type="SMART" id="SM00903">
    <property type="entry name" value="Flavin_Reduct"/>
    <property type="match status" value="1"/>
</dbReference>
<keyword evidence="1" id="KW-0560">Oxidoreductase</keyword>
<evidence type="ECO:0000313" key="3">
    <source>
        <dbReference type="EMBL" id="QRQ92135.1"/>
    </source>
</evidence>
<dbReference type="EMBL" id="CP069811">
    <property type="protein sequence ID" value="QRQ92135.1"/>
    <property type="molecule type" value="Genomic_DNA"/>
</dbReference>